<dbReference type="GO" id="GO:0008312">
    <property type="term" value="F:7S RNA binding"/>
    <property type="evidence" value="ECO:0007669"/>
    <property type="project" value="UniProtKB-UniRule"/>
</dbReference>
<dbReference type="Gene3D" id="3.30.720.10">
    <property type="entry name" value="Signal recognition particle alu RNA binding heterodimer, srp9/1"/>
    <property type="match status" value="1"/>
</dbReference>
<gene>
    <name evidence="9" type="ORF">ALC53_06022</name>
</gene>
<reference evidence="9 10" key="1">
    <citation type="submission" date="2015-09" db="EMBL/GenBank/DDBJ databases">
        <title>Atta colombica WGS genome.</title>
        <authorList>
            <person name="Nygaard S."/>
            <person name="Hu H."/>
            <person name="Boomsma J."/>
            <person name="Zhang G."/>
        </authorList>
    </citation>
    <scope>NUCLEOTIDE SEQUENCE [LARGE SCALE GENOMIC DNA]</scope>
    <source>
        <strain evidence="9">Treedump-2</strain>
        <tissue evidence="9">Whole body</tissue>
    </source>
</reference>
<evidence type="ECO:0000256" key="1">
    <source>
        <dbReference type="ARBA" id="ARBA00004496"/>
    </source>
</evidence>
<dbReference type="STRING" id="520822.A0A195BHH8"/>
<dbReference type="PANTHER" id="PTHR12013">
    <property type="entry name" value="SIGNAL RECOGNITION PARTICLE 14 KD PROTEIN"/>
    <property type="match status" value="1"/>
</dbReference>
<comment type="subcellular location">
    <subcellularLocation>
        <location evidence="1 8">Cytoplasm</location>
    </subcellularLocation>
</comment>
<dbReference type="InterPro" id="IPR009018">
    <property type="entry name" value="Signal_recog_particle_SRP9/14"/>
</dbReference>
<accession>A0A195BHH8</accession>
<dbReference type="AlphaFoldDB" id="A0A195BHH8"/>
<dbReference type="EMBL" id="KQ976488">
    <property type="protein sequence ID" value="KYM83621.1"/>
    <property type="molecule type" value="Genomic_DNA"/>
</dbReference>
<dbReference type="InterPro" id="IPR003210">
    <property type="entry name" value="Signal_recog_particle_SRP14"/>
</dbReference>
<sequence>MRWQPHWPLNTKNKSERKTTLPKRFKHIIIDEVKMENYKRDPIRKFLAELTKLFDKSRLSGAVSLTIKRFNGHNKPVPRKGRPPLPTPTEYLCLVRASLRNKKITTIIHSKDVNKFQQAYWNLLKTNISGLKKLKKAKSAKPKVH</sequence>
<organism evidence="9 10">
    <name type="scientific">Atta colombica</name>
    <dbReference type="NCBI Taxonomy" id="520822"/>
    <lineage>
        <taxon>Eukaryota</taxon>
        <taxon>Metazoa</taxon>
        <taxon>Ecdysozoa</taxon>
        <taxon>Arthropoda</taxon>
        <taxon>Hexapoda</taxon>
        <taxon>Insecta</taxon>
        <taxon>Pterygota</taxon>
        <taxon>Neoptera</taxon>
        <taxon>Endopterygota</taxon>
        <taxon>Hymenoptera</taxon>
        <taxon>Apocrita</taxon>
        <taxon>Aculeata</taxon>
        <taxon>Formicoidea</taxon>
        <taxon>Formicidae</taxon>
        <taxon>Myrmicinae</taxon>
        <taxon>Atta</taxon>
    </lineage>
</organism>
<dbReference type="GO" id="GO:0006614">
    <property type="term" value="P:SRP-dependent cotranslational protein targeting to membrane"/>
    <property type="evidence" value="ECO:0007669"/>
    <property type="project" value="UniProtKB-UniRule"/>
</dbReference>
<name>A0A195BHH8_9HYME</name>
<evidence type="ECO:0000256" key="4">
    <source>
        <dbReference type="ARBA" id="ARBA00022490"/>
    </source>
</evidence>
<keyword evidence="6 8" id="KW-0733">Signal recognition particle</keyword>
<dbReference type="GO" id="GO:0030942">
    <property type="term" value="F:endoplasmic reticulum signal peptide binding"/>
    <property type="evidence" value="ECO:0007669"/>
    <property type="project" value="UniProtKB-UniRule"/>
</dbReference>
<dbReference type="FunFam" id="3.30.720.10:FF:000003">
    <property type="entry name" value="Signal recognition particle 14"/>
    <property type="match status" value="1"/>
</dbReference>
<proteinExistence type="inferred from homology"/>
<dbReference type="Pfam" id="PF02290">
    <property type="entry name" value="SRP14"/>
    <property type="match status" value="1"/>
</dbReference>
<evidence type="ECO:0000256" key="7">
    <source>
        <dbReference type="ARBA" id="ARBA00023274"/>
    </source>
</evidence>
<evidence type="ECO:0000256" key="6">
    <source>
        <dbReference type="ARBA" id="ARBA00023135"/>
    </source>
</evidence>
<comment type="function">
    <text evidence="8">Component of the signal recognition particle (SRP) complex, a ribonucleoprotein complex that mediates the cotranslational targeting of secretory and membrane proteins to the endoplasmic reticulum (ER). SRP9 together with SRP14 and the Alu portion of the SRP RNA, constitutes the elongation arrest domain of SRP. The complex of SRP9 and SRP14 is required for SRP RNA binding.</text>
</comment>
<evidence type="ECO:0000256" key="5">
    <source>
        <dbReference type="ARBA" id="ARBA00022884"/>
    </source>
</evidence>
<dbReference type="Proteomes" id="UP000078540">
    <property type="component" value="Unassembled WGS sequence"/>
</dbReference>
<evidence type="ECO:0000313" key="10">
    <source>
        <dbReference type="Proteomes" id="UP000078540"/>
    </source>
</evidence>
<evidence type="ECO:0000256" key="8">
    <source>
        <dbReference type="RuleBase" id="RU368100"/>
    </source>
</evidence>
<keyword evidence="10" id="KW-1185">Reference proteome</keyword>
<keyword evidence="5 8" id="KW-0694">RNA-binding</keyword>
<dbReference type="SUPFAM" id="SSF54762">
    <property type="entry name" value="Signal recognition particle alu RNA binding heterodimer, SRP9/14"/>
    <property type="match status" value="1"/>
</dbReference>
<comment type="subunit">
    <text evidence="8">Heterodimer with SRP9; binds RNA as heterodimer. Component of a signal recognition particle (SRP) complex that consists of a 7SL RNA molecule of 300 nucleotides and six protein subunits: SRP72, SRP68, SRP54, SRP19, SRP14 and SRP9.</text>
</comment>
<evidence type="ECO:0000256" key="2">
    <source>
        <dbReference type="ARBA" id="ARBA00010349"/>
    </source>
</evidence>
<protein>
    <recommendedName>
        <fullName evidence="3 8">Signal recognition particle 14 kDa protein</fullName>
        <shortName evidence="8">SRP14</shortName>
    </recommendedName>
</protein>
<dbReference type="GO" id="GO:0005786">
    <property type="term" value="C:signal recognition particle, endoplasmic reticulum targeting"/>
    <property type="evidence" value="ECO:0007669"/>
    <property type="project" value="UniProtKB-UniRule"/>
</dbReference>
<keyword evidence="7 8" id="KW-0687">Ribonucleoprotein</keyword>
<comment type="similarity">
    <text evidence="2 8">Belongs to the SRP14 family.</text>
</comment>
<evidence type="ECO:0000256" key="3">
    <source>
        <dbReference type="ARBA" id="ARBA00017926"/>
    </source>
</evidence>
<evidence type="ECO:0000313" key="9">
    <source>
        <dbReference type="EMBL" id="KYM83621.1"/>
    </source>
</evidence>
<keyword evidence="4 8" id="KW-0963">Cytoplasm</keyword>